<keyword evidence="7" id="KW-0812">Transmembrane</keyword>
<dbReference type="Gene3D" id="3.40.30.10">
    <property type="entry name" value="Glutaredoxin"/>
    <property type="match status" value="1"/>
</dbReference>
<evidence type="ECO:0000256" key="7">
    <source>
        <dbReference type="SAM" id="Phobius"/>
    </source>
</evidence>
<proteinExistence type="inferred from homology"/>
<dbReference type="PANTHER" id="PTHR13887">
    <property type="entry name" value="GLUTATHIONE S-TRANSFERASE KAPPA"/>
    <property type="match status" value="1"/>
</dbReference>
<keyword evidence="7" id="KW-0472">Membrane</keyword>
<keyword evidence="7" id="KW-1133">Transmembrane helix</keyword>
<name>A0A081S3V2_9ARCH</name>
<evidence type="ECO:0000256" key="2">
    <source>
        <dbReference type="ARBA" id="ARBA00007787"/>
    </source>
</evidence>
<dbReference type="PROSITE" id="PS51352">
    <property type="entry name" value="THIOREDOXIN_2"/>
    <property type="match status" value="1"/>
</dbReference>
<organism evidence="9 10">
    <name type="scientific">Marine Group I thaumarchaeote SCGC AAA799-E16</name>
    <dbReference type="NCBI Taxonomy" id="1502292"/>
    <lineage>
        <taxon>Archaea</taxon>
        <taxon>Nitrososphaerota</taxon>
        <taxon>Marine Group I</taxon>
    </lineage>
</organism>
<comment type="similarity">
    <text evidence="1">Belongs to the thioredoxin family. DsbA subfamily.</text>
</comment>
<evidence type="ECO:0000313" key="9">
    <source>
        <dbReference type="EMBL" id="KER05605.1"/>
    </source>
</evidence>
<evidence type="ECO:0000259" key="8">
    <source>
        <dbReference type="PROSITE" id="PS51352"/>
    </source>
</evidence>
<evidence type="ECO:0000256" key="6">
    <source>
        <dbReference type="ARBA" id="ARBA00023284"/>
    </source>
</evidence>
<reference evidence="9 10" key="1">
    <citation type="submission" date="2014-06" db="EMBL/GenBank/DDBJ databases">
        <authorList>
            <person name="Ngugi D.K."/>
            <person name="Blom J."/>
            <person name="Alam I."/>
            <person name="Rashid M."/>
            <person name="Ba Alawi W."/>
            <person name="Zhang G."/>
            <person name="Hikmawan T."/>
            <person name="Guan Y."/>
            <person name="Antunes A."/>
            <person name="Siam R."/>
            <person name="Eldorry H."/>
            <person name="Bajic V."/>
            <person name="Stingl U."/>
        </authorList>
    </citation>
    <scope>NUCLEOTIDE SEQUENCE [LARGE SCALE GENOMIC DNA]</scope>
    <source>
        <strain evidence="9">SCGC AAA799-E16</strain>
    </source>
</reference>
<dbReference type="CDD" id="cd02972">
    <property type="entry name" value="DsbA_family"/>
    <property type="match status" value="1"/>
</dbReference>
<dbReference type="InterPro" id="IPR012336">
    <property type="entry name" value="Thioredoxin-like_fold"/>
</dbReference>
<keyword evidence="10" id="KW-1185">Reference proteome</keyword>
<evidence type="ECO:0000256" key="5">
    <source>
        <dbReference type="ARBA" id="ARBA00023157"/>
    </source>
</evidence>
<evidence type="ECO:0000256" key="1">
    <source>
        <dbReference type="ARBA" id="ARBA00005791"/>
    </source>
</evidence>
<accession>A0A081S3V2</accession>
<dbReference type="SUPFAM" id="SSF52833">
    <property type="entry name" value="Thioredoxin-like"/>
    <property type="match status" value="1"/>
</dbReference>
<dbReference type="PATRIC" id="fig|1502292.3.peg.1605"/>
<evidence type="ECO:0000256" key="3">
    <source>
        <dbReference type="ARBA" id="ARBA00022729"/>
    </source>
</evidence>
<keyword evidence="5" id="KW-1015">Disulfide bond</keyword>
<dbReference type="AlphaFoldDB" id="A0A081S3V2"/>
<protein>
    <submittedName>
        <fullName evidence="9">Na antiporter NhaA 2 protein</fullName>
    </submittedName>
</protein>
<gene>
    <name evidence="9" type="ORF">AAA799E16_01738</name>
</gene>
<dbReference type="Pfam" id="PF13462">
    <property type="entry name" value="Thioredoxin_4"/>
    <property type="match status" value="1"/>
</dbReference>
<dbReference type="Proteomes" id="UP000028027">
    <property type="component" value="Unassembled WGS sequence"/>
</dbReference>
<comment type="caution">
    <text evidence="9">The sequence shown here is derived from an EMBL/GenBank/DDBJ whole genome shotgun (WGS) entry which is preliminary data.</text>
</comment>
<dbReference type="GO" id="GO:0016491">
    <property type="term" value="F:oxidoreductase activity"/>
    <property type="evidence" value="ECO:0007669"/>
    <property type="project" value="UniProtKB-KW"/>
</dbReference>
<comment type="similarity">
    <text evidence="2">Belongs to the glutaredoxin family.</text>
</comment>
<keyword evidence="3" id="KW-0732">Signal</keyword>
<feature type="domain" description="Thioredoxin" evidence="8">
    <location>
        <begin position="44"/>
        <end position="236"/>
    </location>
</feature>
<dbReference type="PANTHER" id="PTHR13887:SF14">
    <property type="entry name" value="DISULFIDE BOND FORMATION PROTEIN D"/>
    <property type="match status" value="1"/>
</dbReference>
<sequence length="244" mass="27528">MNILDTAKNNKTVIVASIVLVIAITLYFTEIELKDNSNSEEVNNLEADTAPEIKISKGDDPMLGDPNAPLSIIEFSDYQCPFCARFYVQTLPLLKSWYIETGEVNFVYRDFPIPNHPNAMPAAVASECADDQGKFWEYHDILFIKQDTWKKLEGMDAITAFKEYALELNLDAESFDSCFDSGKYVEEVNQDLSEGRSYKISGTPTFFIGNEEIGYSSMFGAKSFSDFQTIIEEKQSEIKMDDVG</sequence>
<evidence type="ECO:0000256" key="4">
    <source>
        <dbReference type="ARBA" id="ARBA00023002"/>
    </source>
</evidence>
<feature type="transmembrane region" description="Helical" evidence="7">
    <location>
        <begin position="12"/>
        <end position="29"/>
    </location>
</feature>
<keyword evidence="6" id="KW-0676">Redox-active center</keyword>
<dbReference type="InterPro" id="IPR036249">
    <property type="entry name" value="Thioredoxin-like_sf"/>
</dbReference>
<keyword evidence="4" id="KW-0560">Oxidoreductase</keyword>
<evidence type="ECO:0000313" key="10">
    <source>
        <dbReference type="Proteomes" id="UP000028027"/>
    </source>
</evidence>
<dbReference type="InterPro" id="IPR013766">
    <property type="entry name" value="Thioredoxin_domain"/>
</dbReference>
<dbReference type="EMBL" id="JNVL01000041">
    <property type="protein sequence ID" value="KER05605.1"/>
    <property type="molecule type" value="Genomic_DNA"/>
</dbReference>